<evidence type="ECO:0000313" key="4">
    <source>
        <dbReference type="EMBL" id="ORV57499.1"/>
    </source>
</evidence>
<keyword evidence="2 3" id="KW-0472">Membrane</keyword>
<protein>
    <submittedName>
        <fullName evidence="4">Mammalian cell entry protein</fullName>
    </submittedName>
</protein>
<evidence type="ECO:0000256" key="1">
    <source>
        <dbReference type="ARBA" id="ARBA00004370"/>
    </source>
</evidence>
<dbReference type="PANTHER" id="PTHR37042:SF4">
    <property type="entry name" value="OUTER MEMBRANE PROTEIN RV1973"/>
    <property type="match status" value="1"/>
</dbReference>
<comment type="caution">
    <text evidence="4">The sequence shown here is derived from an EMBL/GenBank/DDBJ whole genome shotgun (WGS) entry which is preliminary data.</text>
</comment>
<organism evidence="4 5">
    <name type="scientific">Mycobacterium florentinum</name>
    <dbReference type="NCBI Taxonomy" id="292462"/>
    <lineage>
        <taxon>Bacteria</taxon>
        <taxon>Bacillati</taxon>
        <taxon>Actinomycetota</taxon>
        <taxon>Actinomycetes</taxon>
        <taxon>Mycobacteriales</taxon>
        <taxon>Mycobacteriaceae</taxon>
        <taxon>Mycobacterium</taxon>
        <taxon>Mycobacterium simiae complex</taxon>
    </lineage>
</organism>
<sequence>METAASQRKSPPGLARRRLRSPVAVSVVFALAAFAALSTLGGWMWSRSHSVHEASQQRARFLQIARQEALNLTTIDWQHAEPDVQRILDAATGRFRNDFADRAQPFVDAVKQAKSKSVGTIGSAGIETATLDEARVLVAVAVTTTTDGQPSGDPHAWRMRLSVQRVGGDVKVSNVEFVS</sequence>
<keyword evidence="5" id="KW-1185">Reference proteome</keyword>
<comment type="subcellular location">
    <subcellularLocation>
        <location evidence="1">Membrane</location>
    </subcellularLocation>
</comment>
<evidence type="ECO:0000256" key="2">
    <source>
        <dbReference type="ARBA" id="ARBA00023136"/>
    </source>
</evidence>
<dbReference type="Proteomes" id="UP000193010">
    <property type="component" value="Unassembled WGS sequence"/>
</dbReference>
<evidence type="ECO:0000256" key="3">
    <source>
        <dbReference type="SAM" id="Phobius"/>
    </source>
</evidence>
<name>A0A1X1ULG7_MYCFL</name>
<dbReference type="GO" id="GO:0016020">
    <property type="term" value="C:membrane"/>
    <property type="evidence" value="ECO:0007669"/>
    <property type="project" value="UniProtKB-SubCell"/>
</dbReference>
<proteinExistence type="predicted"/>
<dbReference type="EMBL" id="LQOV01000003">
    <property type="protein sequence ID" value="ORV57499.1"/>
    <property type="molecule type" value="Genomic_DNA"/>
</dbReference>
<evidence type="ECO:0000313" key="5">
    <source>
        <dbReference type="Proteomes" id="UP000193010"/>
    </source>
</evidence>
<keyword evidence="3" id="KW-0812">Transmembrane</keyword>
<reference evidence="4 5" key="1">
    <citation type="submission" date="2016-01" db="EMBL/GenBank/DDBJ databases">
        <title>The new phylogeny of the genus Mycobacterium.</title>
        <authorList>
            <person name="Tarcisio F."/>
            <person name="Conor M."/>
            <person name="Antonella G."/>
            <person name="Elisabetta G."/>
            <person name="Giulia F.S."/>
            <person name="Sara T."/>
            <person name="Anna F."/>
            <person name="Clotilde B."/>
            <person name="Roberto B."/>
            <person name="Veronica D.S."/>
            <person name="Fabio R."/>
            <person name="Monica P."/>
            <person name="Olivier J."/>
            <person name="Enrico T."/>
            <person name="Nicola S."/>
        </authorList>
    </citation>
    <scope>NUCLEOTIDE SEQUENCE [LARGE SCALE GENOMIC DNA]</scope>
    <source>
        <strain evidence="4 5">DSM 44852</strain>
    </source>
</reference>
<gene>
    <name evidence="4" type="ORF">AWC05_09270</name>
</gene>
<dbReference type="PANTHER" id="PTHR37042">
    <property type="entry name" value="OUTER MEMBRANE PROTEIN RV1973"/>
    <property type="match status" value="1"/>
</dbReference>
<dbReference type="STRING" id="292462.AWC05_09270"/>
<dbReference type="AlphaFoldDB" id="A0A1X1ULG7"/>
<accession>A0A1X1ULG7</accession>
<keyword evidence="3" id="KW-1133">Transmembrane helix</keyword>
<feature type="transmembrane region" description="Helical" evidence="3">
    <location>
        <begin position="21"/>
        <end position="45"/>
    </location>
</feature>